<keyword evidence="3" id="KW-0378">Hydrolase</keyword>
<dbReference type="PANTHER" id="PTHR42693">
    <property type="entry name" value="ARYLSULFATASE FAMILY MEMBER"/>
    <property type="match status" value="1"/>
</dbReference>
<dbReference type="InterPro" id="IPR024607">
    <property type="entry name" value="Sulfatase_CS"/>
</dbReference>
<organism evidence="7 8">
    <name type="scientific">Mycobacterium colombiense</name>
    <dbReference type="NCBI Taxonomy" id="339268"/>
    <lineage>
        <taxon>Bacteria</taxon>
        <taxon>Bacillati</taxon>
        <taxon>Actinomycetota</taxon>
        <taxon>Actinomycetes</taxon>
        <taxon>Mycobacteriales</taxon>
        <taxon>Mycobacteriaceae</taxon>
        <taxon>Mycobacterium</taxon>
        <taxon>Mycobacterium avium complex (MAC)</taxon>
    </lineage>
</organism>
<evidence type="ECO:0000256" key="4">
    <source>
        <dbReference type="ARBA" id="ARBA00022837"/>
    </source>
</evidence>
<dbReference type="AlphaFoldDB" id="A0A1A0VUF8"/>
<dbReference type="InterPro" id="IPR050738">
    <property type="entry name" value="Sulfatase"/>
</dbReference>
<feature type="domain" description="Sulfatase N-terminal" evidence="6">
    <location>
        <begin position="103"/>
        <end position="526"/>
    </location>
</feature>
<evidence type="ECO:0000256" key="2">
    <source>
        <dbReference type="ARBA" id="ARBA00022723"/>
    </source>
</evidence>
<dbReference type="Gene3D" id="3.40.720.10">
    <property type="entry name" value="Alkaline Phosphatase, subunit A"/>
    <property type="match status" value="1"/>
</dbReference>
<reference evidence="7 8" key="1">
    <citation type="submission" date="2016-06" db="EMBL/GenBank/DDBJ databases">
        <authorList>
            <person name="Kjaerup R.B."/>
            <person name="Dalgaard T.S."/>
            <person name="Juul-Madsen H.R."/>
        </authorList>
    </citation>
    <scope>NUCLEOTIDE SEQUENCE [LARGE SCALE GENOMIC DNA]</scope>
    <source>
        <strain evidence="7 8">852002-51834_SCH5396731</strain>
    </source>
</reference>
<dbReference type="PROSITE" id="PS00523">
    <property type="entry name" value="SULFATASE_1"/>
    <property type="match status" value="1"/>
</dbReference>
<dbReference type="Proteomes" id="UP000091914">
    <property type="component" value="Unassembled WGS sequence"/>
</dbReference>
<dbReference type="InterPro" id="IPR000917">
    <property type="entry name" value="Sulfatase_N"/>
</dbReference>
<feature type="region of interest" description="Disordered" evidence="5">
    <location>
        <begin position="1"/>
        <end position="21"/>
    </location>
</feature>
<evidence type="ECO:0000256" key="5">
    <source>
        <dbReference type="SAM" id="MobiDB-lite"/>
    </source>
</evidence>
<dbReference type="Pfam" id="PF00884">
    <property type="entry name" value="Sulfatase"/>
    <property type="match status" value="1"/>
</dbReference>
<sequence length="843" mass="93476">MEFFDETQPAPVESDSDHDNIHPKVRRRHMLGGLAALGVGSAGASAVVAGCHGSHSGNQGAEGPPSYGTGINEGFNGKIELDVRDSKPDWGPFELKHAPDDAPNVLVVLFDDTGMASWSPYGGRIDMPTMQRLADNGLTYTQWHTTALCSPTRSCLLTGRNHHVNRFASITEGSDGFPGAAARLPSQCATIGQVLQDNGYSTFWVGKDHNVPEEDVSSGGSKSEWPLQKGFDRFYGFLGGETNQWYPDLAEDNKFIEQPYSPQDGYHLSKDLADQALRMLRDQRSSNPSKPWYMWFCPGANHAPHHSPTEYAAKYKGQFDDGYEAYREWVLGRMIDKGIMPKGTQLTPINPLPTDVAVEADSVRPWNSLNPDEKRLFSRMAEVFAGFSEYTDAQVGRIIDYLEQTGQLDNTIIFYCADNGASGEGSPNGSVNENKFFNGYPDDLAENMQYLEKLGTPDTYNHYPTGWAVAFSTPFQMFKRYSQFSGGTCDPLVIHWPKGIKAKRQIRHQYHHVTDIVPTILDVAGVKMPEEHHGVKQYPLNGVSMRYSFDDANAPTTKKRQYYAMLGTRGIWADGWKASSLHAPLGGKGHFDQDRWELFHVDEDRSESKNVADQHPDKLNELINAWNEEARDNYVLPLDDRSATEMITIQRPQFEPPRNRYLYYPDTSPVPEGVAVNIRGRSYKIIANVDITNHAQGVIFAHGSRFGGHALFIKDGKLHYVYNFLGIKPEQDFVSERLTPGKHSLGMEFTRESSGKNGESIGTTTLYVDDKAVTKGPMRAQIGKFTLAGDGLCVGFDSGDSVSQQYRTPGTFTGGTIQGVAVDTSKEAFIDLQKEAAGALARD</sequence>
<protein>
    <submittedName>
        <fullName evidence="7">Arylsulfatase</fullName>
    </submittedName>
</protein>
<evidence type="ECO:0000313" key="8">
    <source>
        <dbReference type="Proteomes" id="UP000091914"/>
    </source>
</evidence>
<gene>
    <name evidence="7" type="ORF">A5760_03630</name>
</gene>
<evidence type="ECO:0000259" key="6">
    <source>
        <dbReference type="Pfam" id="PF00884"/>
    </source>
</evidence>
<keyword evidence="4" id="KW-0106">Calcium</keyword>
<dbReference type="InterPro" id="IPR017850">
    <property type="entry name" value="Alkaline_phosphatase_core_sf"/>
</dbReference>
<dbReference type="SUPFAM" id="SSF53649">
    <property type="entry name" value="Alkaline phosphatase-like"/>
    <property type="match status" value="1"/>
</dbReference>
<comment type="similarity">
    <text evidence="1">Belongs to the sulfatase family.</text>
</comment>
<dbReference type="PANTHER" id="PTHR42693:SF43">
    <property type="entry name" value="BLL2667 PROTEIN"/>
    <property type="match status" value="1"/>
</dbReference>
<proteinExistence type="inferred from homology"/>
<dbReference type="GO" id="GO:0046872">
    <property type="term" value="F:metal ion binding"/>
    <property type="evidence" value="ECO:0007669"/>
    <property type="project" value="UniProtKB-KW"/>
</dbReference>
<feature type="region of interest" description="Disordered" evidence="5">
    <location>
        <begin position="53"/>
        <end position="72"/>
    </location>
</feature>
<name>A0A1A0VUF8_9MYCO</name>
<accession>A0A1A0VUF8</accession>
<keyword evidence="2" id="KW-0479">Metal-binding</keyword>
<comment type="caution">
    <text evidence="7">The sequence shown here is derived from an EMBL/GenBank/DDBJ whole genome shotgun (WGS) entry which is preliminary data.</text>
</comment>
<dbReference type="CDD" id="cd16025">
    <property type="entry name" value="PAS_like"/>
    <property type="match status" value="1"/>
</dbReference>
<dbReference type="EMBL" id="LZSX01000025">
    <property type="protein sequence ID" value="OBB86920.1"/>
    <property type="molecule type" value="Genomic_DNA"/>
</dbReference>
<dbReference type="OrthoDB" id="9777306at2"/>
<evidence type="ECO:0000313" key="7">
    <source>
        <dbReference type="EMBL" id="OBB86920.1"/>
    </source>
</evidence>
<evidence type="ECO:0000256" key="3">
    <source>
        <dbReference type="ARBA" id="ARBA00022801"/>
    </source>
</evidence>
<evidence type="ECO:0000256" key="1">
    <source>
        <dbReference type="ARBA" id="ARBA00008779"/>
    </source>
</evidence>
<dbReference type="GO" id="GO:0016787">
    <property type="term" value="F:hydrolase activity"/>
    <property type="evidence" value="ECO:0007669"/>
    <property type="project" value="UniProtKB-KW"/>
</dbReference>
<dbReference type="Gene3D" id="3.30.1120.10">
    <property type="match status" value="1"/>
</dbReference>